<proteinExistence type="predicted"/>
<evidence type="ECO:0000256" key="3">
    <source>
        <dbReference type="ARBA" id="ARBA00023015"/>
    </source>
</evidence>
<sequence length="275" mass="29112">MLEPSARSQGELFAQLALTLHAAPGPDETMDAVIESALHLAGCTQAGIVLAGPHSQATVGAVTDPLVERLYNWQISVGSGPMLDALSGPRTVYVADAAAATDWIRWRNEAVGLGFGSVLHVPMLTASRVEGVLSLYHREPHAFSDADAVPVAHILARHATVAVAGSRREQNLAQAIDARKLVGQAMGILMERYDLDGDRAFEVLKRYSQTSNTKLHAVAQQLIDTRRLPKLGPSQADGPATQPPDELRVPDSTDGGGGGETTDLTAQPVTPIEPV</sequence>
<evidence type="ECO:0000313" key="7">
    <source>
        <dbReference type="EMBL" id="TQJ06193.1"/>
    </source>
</evidence>
<evidence type="ECO:0000256" key="5">
    <source>
        <dbReference type="SAM" id="MobiDB-lite"/>
    </source>
</evidence>
<reference evidence="7 8" key="1">
    <citation type="submission" date="2019-06" db="EMBL/GenBank/DDBJ databases">
        <title>Sequencing the genomes of 1000 actinobacteria strains.</title>
        <authorList>
            <person name="Klenk H.-P."/>
        </authorList>
    </citation>
    <scope>NUCLEOTIDE SEQUENCE [LARGE SCALE GENOMIC DNA]</scope>
    <source>
        <strain evidence="7 8">DSM 17305</strain>
    </source>
</reference>
<accession>A0A542DSX2</accession>
<dbReference type="Pfam" id="PF13185">
    <property type="entry name" value="GAF_2"/>
    <property type="match status" value="1"/>
</dbReference>
<dbReference type="SMART" id="SM01012">
    <property type="entry name" value="ANTAR"/>
    <property type="match status" value="1"/>
</dbReference>
<dbReference type="GO" id="GO:0016301">
    <property type="term" value="F:kinase activity"/>
    <property type="evidence" value="ECO:0007669"/>
    <property type="project" value="UniProtKB-KW"/>
</dbReference>
<dbReference type="Pfam" id="PF03861">
    <property type="entry name" value="ANTAR"/>
    <property type="match status" value="1"/>
</dbReference>
<dbReference type="InterPro" id="IPR012074">
    <property type="entry name" value="GAF_ANTAR"/>
</dbReference>
<dbReference type="RefSeq" id="WP_141860304.1">
    <property type="nucleotide sequence ID" value="NZ_BAAAKA010000009.1"/>
</dbReference>
<keyword evidence="2" id="KW-0418">Kinase</keyword>
<dbReference type="Proteomes" id="UP000316298">
    <property type="component" value="Unassembled WGS sequence"/>
</dbReference>
<dbReference type="InterPro" id="IPR036388">
    <property type="entry name" value="WH-like_DNA-bd_sf"/>
</dbReference>
<dbReference type="InterPro" id="IPR029016">
    <property type="entry name" value="GAF-like_dom_sf"/>
</dbReference>
<dbReference type="InterPro" id="IPR005561">
    <property type="entry name" value="ANTAR"/>
</dbReference>
<feature type="domain" description="ANTAR" evidence="6">
    <location>
        <begin position="162"/>
        <end position="223"/>
    </location>
</feature>
<dbReference type="PIRSF" id="PIRSF036625">
    <property type="entry name" value="GAF_ANTAR"/>
    <property type="match status" value="1"/>
</dbReference>
<feature type="region of interest" description="Disordered" evidence="5">
    <location>
        <begin position="226"/>
        <end position="275"/>
    </location>
</feature>
<gene>
    <name evidence="7" type="ORF">FB475_5848</name>
</gene>
<evidence type="ECO:0000256" key="2">
    <source>
        <dbReference type="ARBA" id="ARBA00022777"/>
    </source>
</evidence>
<dbReference type="EMBL" id="VFMM01000003">
    <property type="protein sequence ID" value="TQJ06193.1"/>
    <property type="molecule type" value="Genomic_DNA"/>
</dbReference>
<dbReference type="Gene3D" id="1.10.10.10">
    <property type="entry name" value="Winged helix-like DNA-binding domain superfamily/Winged helix DNA-binding domain"/>
    <property type="match status" value="1"/>
</dbReference>
<keyword evidence="3" id="KW-0805">Transcription regulation</keyword>
<keyword evidence="4" id="KW-0804">Transcription</keyword>
<protein>
    <submittedName>
        <fullName evidence="7">GAF domain-containing protein</fullName>
    </submittedName>
</protein>
<name>A0A542DSX2_9ACTN</name>
<evidence type="ECO:0000313" key="8">
    <source>
        <dbReference type="Proteomes" id="UP000316298"/>
    </source>
</evidence>
<comment type="caution">
    <text evidence="7">The sequence shown here is derived from an EMBL/GenBank/DDBJ whole genome shotgun (WGS) entry which is preliminary data.</text>
</comment>
<dbReference type="Gene3D" id="3.30.450.40">
    <property type="match status" value="1"/>
</dbReference>
<dbReference type="PROSITE" id="PS50921">
    <property type="entry name" value="ANTAR"/>
    <property type="match status" value="1"/>
</dbReference>
<dbReference type="SUPFAM" id="SSF52172">
    <property type="entry name" value="CheY-like"/>
    <property type="match status" value="1"/>
</dbReference>
<evidence type="ECO:0000256" key="1">
    <source>
        <dbReference type="ARBA" id="ARBA00022679"/>
    </source>
</evidence>
<keyword evidence="8" id="KW-1185">Reference proteome</keyword>
<dbReference type="SUPFAM" id="SSF55781">
    <property type="entry name" value="GAF domain-like"/>
    <property type="match status" value="1"/>
</dbReference>
<organism evidence="7 8">
    <name type="scientific">Kribbella jejuensis</name>
    <dbReference type="NCBI Taxonomy" id="236068"/>
    <lineage>
        <taxon>Bacteria</taxon>
        <taxon>Bacillati</taxon>
        <taxon>Actinomycetota</taxon>
        <taxon>Actinomycetes</taxon>
        <taxon>Propionibacteriales</taxon>
        <taxon>Kribbellaceae</taxon>
        <taxon>Kribbella</taxon>
    </lineage>
</organism>
<dbReference type="AlphaFoldDB" id="A0A542DSX2"/>
<dbReference type="GO" id="GO:0003723">
    <property type="term" value="F:RNA binding"/>
    <property type="evidence" value="ECO:0007669"/>
    <property type="project" value="InterPro"/>
</dbReference>
<dbReference type="SMART" id="SM00065">
    <property type="entry name" value="GAF"/>
    <property type="match status" value="1"/>
</dbReference>
<dbReference type="InterPro" id="IPR011006">
    <property type="entry name" value="CheY-like_superfamily"/>
</dbReference>
<keyword evidence="1" id="KW-0808">Transferase</keyword>
<dbReference type="OrthoDB" id="7466251at2"/>
<evidence type="ECO:0000256" key="4">
    <source>
        <dbReference type="ARBA" id="ARBA00023163"/>
    </source>
</evidence>
<evidence type="ECO:0000259" key="6">
    <source>
        <dbReference type="PROSITE" id="PS50921"/>
    </source>
</evidence>
<dbReference type="InterPro" id="IPR003018">
    <property type="entry name" value="GAF"/>
</dbReference>